<evidence type="ECO:0008006" key="14">
    <source>
        <dbReference type="Google" id="ProtNLM"/>
    </source>
</evidence>
<dbReference type="PANTHER" id="PTHR24355">
    <property type="entry name" value="G PROTEIN-COUPLED RECEPTOR KINASE/RIBOSOMAL PROTEIN S6 KINASE"/>
    <property type="match status" value="1"/>
</dbReference>
<comment type="similarity">
    <text evidence="1">Belongs to the protein kinase superfamily. AGC Ser/Thr protein kinase family. GPRK subfamily.</text>
</comment>
<protein>
    <recommendedName>
        <fullName evidence="14">G protein-coupled receptor kinase</fullName>
    </recommendedName>
</protein>
<dbReference type="InterPro" id="IPR045270">
    <property type="entry name" value="STKc_AGC"/>
</dbReference>
<evidence type="ECO:0000259" key="12">
    <source>
        <dbReference type="PROSITE" id="PS51285"/>
    </source>
</evidence>
<dbReference type="InterPro" id="IPR016137">
    <property type="entry name" value="RGS"/>
</dbReference>
<dbReference type="SMART" id="SM00315">
    <property type="entry name" value="RGS"/>
    <property type="match status" value="1"/>
</dbReference>
<feature type="compositionally biased region" description="Polar residues" evidence="9">
    <location>
        <begin position="578"/>
        <end position="593"/>
    </location>
</feature>
<organism evidence="13">
    <name type="scientific">Spongospora subterranea</name>
    <dbReference type="NCBI Taxonomy" id="70186"/>
    <lineage>
        <taxon>Eukaryota</taxon>
        <taxon>Sar</taxon>
        <taxon>Rhizaria</taxon>
        <taxon>Endomyxa</taxon>
        <taxon>Phytomyxea</taxon>
        <taxon>Plasmodiophorida</taxon>
        <taxon>Plasmodiophoridae</taxon>
        <taxon>Spongospora</taxon>
    </lineage>
</organism>
<keyword evidence="3" id="KW-0597">Phosphoprotein</keyword>
<feature type="binding site" evidence="8">
    <location>
        <position position="261"/>
    </location>
    <ligand>
        <name>ATP</name>
        <dbReference type="ChEBI" id="CHEBI:30616"/>
    </ligand>
</feature>
<dbReference type="PROSITE" id="PS50011">
    <property type="entry name" value="PROTEIN_KINASE_DOM"/>
    <property type="match status" value="1"/>
</dbReference>
<evidence type="ECO:0000259" key="10">
    <source>
        <dbReference type="PROSITE" id="PS50011"/>
    </source>
</evidence>
<dbReference type="InterPro" id="IPR017441">
    <property type="entry name" value="Protein_kinase_ATP_BS"/>
</dbReference>
<dbReference type="EMBL" id="HACM01009672">
    <property type="protein sequence ID" value="CRZ10114.1"/>
    <property type="molecule type" value="Transcribed_RNA"/>
</dbReference>
<dbReference type="AlphaFoldDB" id="A0A0H5RMZ5"/>
<dbReference type="Gene3D" id="3.30.200.20">
    <property type="entry name" value="Phosphorylase Kinase, domain 1"/>
    <property type="match status" value="1"/>
</dbReference>
<reference evidence="13" key="1">
    <citation type="submission" date="2015-04" db="EMBL/GenBank/DDBJ databases">
        <title>The genome sequence of the plant pathogenic Rhizarian Plasmodiophora brassicae reveals insights in its biotrophic life cycle and the origin of chitin synthesis.</title>
        <authorList>
            <person name="Schwelm A."/>
            <person name="Fogelqvist J."/>
            <person name="Knaust A."/>
            <person name="Julke S."/>
            <person name="Lilja T."/>
            <person name="Dhandapani V."/>
            <person name="Bonilla-Rosso G."/>
            <person name="Karlsson M."/>
            <person name="Shevchenko A."/>
            <person name="Choi S.R."/>
            <person name="Kim H.G."/>
            <person name="Park J.Y."/>
            <person name="Lim Y.P."/>
            <person name="Ludwig-Muller J."/>
            <person name="Dixelius C."/>
        </authorList>
    </citation>
    <scope>NUCLEOTIDE SEQUENCE</scope>
    <source>
        <tissue evidence="13">Potato root galls</tissue>
    </source>
</reference>
<keyword evidence="6" id="KW-0418">Kinase</keyword>
<feature type="region of interest" description="Disordered" evidence="9">
    <location>
        <begin position="574"/>
        <end position="593"/>
    </location>
</feature>
<feature type="domain" description="RGS" evidence="11">
    <location>
        <begin position="53"/>
        <end position="217"/>
    </location>
</feature>
<dbReference type="Pfam" id="PF00069">
    <property type="entry name" value="Pkinase"/>
    <property type="match status" value="1"/>
</dbReference>
<evidence type="ECO:0000256" key="6">
    <source>
        <dbReference type="ARBA" id="ARBA00022777"/>
    </source>
</evidence>
<dbReference type="PANTHER" id="PTHR24355:SF18">
    <property type="entry name" value="G PROTEIN-COUPLED RECEPTOR KINASE"/>
    <property type="match status" value="1"/>
</dbReference>
<dbReference type="PROSITE" id="PS00108">
    <property type="entry name" value="PROTEIN_KINASE_ST"/>
    <property type="match status" value="1"/>
</dbReference>
<keyword evidence="7 8" id="KW-0067">ATP-binding</keyword>
<evidence type="ECO:0000256" key="7">
    <source>
        <dbReference type="ARBA" id="ARBA00022840"/>
    </source>
</evidence>
<dbReference type="InterPro" id="IPR000719">
    <property type="entry name" value="Prot_kinase_dom"/>
</dbReference>
<keyword evidence="5 8" id="KW-0547">Nucleotide-binding</keyword>
<dbReference type="CDD" id="cd05123">
    <property type="entry name" value="STKc_AGC"/>
    <property type="match status" value="1"/>
</dbReference>
<dbReference type="InterPro" id="IPR008271">
    <property type="entry name" value="Ser/Thr_kinase_AS"/>
</dbReference>
<dbReference type="GO" id="GO:0004674">
    <property type="term" value="F:protein serine/threonine kinase activity"/>
    <property type="evidence" value="ECO:0007669"/>
    <property type="project" value="UniProtKB-KW"/>
</dbReference>
<evidence type="ECO:0000313" key="13">
    <source>
        <dbReference type="EMBL" id="CRZ10114.1"/>
    </source>
</evidence>
<dbReference type="InterPro" id="IPR011009">
    <property type="entry name" value="Kinase-like_dom_sf"/>
</dbReference>
<keyword evidence="2" id="KW-0723">Serine/threonine-protein kinase</keyword>
<dbReference type="SUPFAM" id="SSF48097">
    <property type="entry name" value="Regulator of G-protein signaling, RGS"/>
    <property type="match status" value="1"/>
</dbReference>
<evidence type="ECO:0000256" key="4">
    <source>
        <dbReference type="ARBA" id="ARBA00022679"/>
    </source>
</evidence>
<evidence type="ECO:0000256" key="9">
    <source>
        <dbReference type="SAM" id="MobiDB-lite"/>
    </source>
</evidence>
<dbReference type="InterPro" id="IPR000961">
    <property type="entry name" value="AGC-kinase_C"/>
</dbReference>
<dbReference type="SUPFAM" id="SSF56112">
    <property type="entry name" value="Protein kinase-like (PK-like)"/>
    <property type="match status" value="1"/>
</dbReference>
<sequence length="593" mass="67929">MYDDFVEIAENKAYLNAVRNETYGPNLDLIRRMPLYSSLADYEMELRQHDKISFSHIFYEPIGYYLMKCFLVADYSVDKAVFISDVELYKKMRDPSARLKVGKLLFERFVAEDGAKYPMGESVFERRRRKRSDMSAIPSHFDGHSEIEDYSTKLSLQIGKTNAVGVYGKAVNDAKEKLSKNQALKTLFDEIAQDVLNDLRLDVFPRFSSSEFFEKYIRCKSFERGEVSSKDFSMLRVLGRGAFGAVNACVKTDTGKLYAAKCIDKRRVMATDAVDSIMSERNLLAVMDSNFVCCLKYAVQDNDTLFLMLDLMMGGDLKFHLNKEMVFFEARARFHAAEILLGLEHIHSKSIIYRDMKLENVLLDERGHCRISDLGLAVMTNDKVKGYAGTPGYTSPEVIKMQLYDKCCDFFSYGVMIYRFLSGKKPFGAHPGFSDLDKNVLNVQVEYPEEYFSPSAKSLLSGLMEKDPLLRLGSKGIDEIKQHPWFDSMDWGLLEAGYLVPPFIPKLDEVNAESMRLVGRTTNDEKYRKVRLTNDFQKSLNNFPFKSTHALQREIVEVLERADEGVNFEKFAPKPRTVPNQTESSSHRCCNIQ</sequence>
<dbReference type="Gene3D" id="1.10.510.10">
    <property type="entry name" value="Transferase(Phosphotransferase) domain 1"/>
    <property type="match status" value="1"/>
</dbReference>
<dbReference type="PROSITE" id="PS00107">
    <property type="entry name" value="PROTEIN_KINASE_ATP"/>
    <property type="match status" value="1"/>
</dbReference>
<evidence type="ECO:0000256" key="2">
    <source>
        <dbReference type="ARBA" id="ARBA00022527"/>
    </source>
</evidence>
<name>A0A0H5RMZ5_9EUKA</name>
<feature type="domain" description="AGC-kinase C-terminal" evidence="12">
    <location>
        <begin position="487"/>
        <end position="555"/>
    </location>
</feature>
<dbReference type="SMART" id="SM00220">
    <property type="entry name" value="S_TKc"/>
    <property type="match status" value="1"/>
</dbReference>
<dbReference type="PROSITE" id="PS51285">
    <property type="entry name" value="AGC_KINASE_CTER"/>
    <property type="match status" value="1"/>
</dbReference>
<accession>A0A0H5RMZ5</accession>
<evidence type="ECO:0000259" key="11">
    <source>
        <dbReference type="PROSITE" id="PS50132"/>
    </source>
</evidence>
<dbReference type="InterPro" id="IPR044926">
    <property type="entry name" value="RGS_subdomain_2"/>
</dbReference>
<evidence type="ECO:0000256" key="3">
    <source>
        <dbReference type="ARBA" id="ARBA00022553"/>
    </source>
</evidence>
<dbReference type="GO" id="GO:0005524">
    <property type="term" value="F:ATP binding"/>
    <property type="evidence" value="ECO:0007669"/>
    <property type="project" value="UniProtKB-UniRule"/>
</dbReference>
<feature type="domain" description="Protein kinase" evidence="10">
    <location>
        <begin position="232"/>
        <end position="486"/>
    </location>
</feature>
<dbReference type="Gene3D" id="1.10.167.10">
    <property type="entry name" value="Regulator of G-protein Signalling 4, domain 2"/>
    <property type="match status" value="1"/>
</dbReference>
<dbReference type="PROSITE" id="PS50132">
    <property type="entry name" value="RGS"/>
    <property type="match status" value="1"/>
</dbReference>
<keyword evidence="4" id="KW-0808">Transferase</keyword>
<dbReference type="InterPro" id="IPR036305">
    <property type="entry name" value="RGS_sf"/>
</dbReference>
<dbReference type="FunFam" id="1.10.510.10:FF:000074">
    <property type="entry name" value="G protein-coupled receptor kinase"/>
    <property type="match status" value="1"/>
</dbReference>
<evidence type="ECO:0000256" key="8">
    <source>
        <dbReference type="PROSITE-ProRule" id="PRU10141"/>
    </source>
</evidence>
<proteinExistence type="inferred from homology"/>
<evidence type="ECO:0000256" key="5">
    <source>
        <dbReference type="ARBA" id="ARBA00022741"/>
    </source>
</evidence>
<evidence type="ECO:0000256" key="1">
    <source>
        <dbReference type="ARBA" id="ARBA00009793"/>
    </source>
</evidence>